<organism evidence="1 2">
    <name type="scientific">Aureimonas fodinaquatilis</name>
    <dbReference type="NCBI Taxonomy" id="2565783"/>
    <lineage>
        <taxon>Bacteria</taxon>
        <taxon>Pseudomonadati</taxon>
        <taxon>Pseudomonadota</taxon>
        <taxon>Alphaproteobacteria</taxon>
        <taxon>Hyphomicrobiales</taxon>
        <taxon>Aurantimonadaceae</taxon>
        <taxon>Aureimonas</taxon>
    </lineage>
</organism>
<dbReference type="RefSeq" id="WP_149300153.1">
    <property type="nucleotide sequence ID" value="NZ_VTWH01000002.1"/>
</dbReference>
<dbReference type="OrthoDB" id="7567249at2"/>
<name>A0A5B0DZ68_9HYPH</name>
<dbReference type="Proteomes" id="UP000324738">
    <property type="component" value="Unassembled WGS sequence"/>
</dbReference>
<dbReference type="AlphaFoldDB" id="A0A5B0DZ68"/>
<keyword evidence="2" id="KW-1185">Reference proteome</keyword>
<gene>
    <name evidence="1" type="ORF">FPY71_10210</name>
</gene>
<dbReference type="EMBL" id="VTWH01000002">
    <property type="protein sequence ID" value="KAA0970840.1"/>
    <property type="molecule type" value="Genomic_DNA"/>
</dbReference>
<reference evidence="1 2" key="1">
    <citation type="submission" date="2019-08" db="EMBL/GenBank/DDBJ databases">
        <title>Aureimonas fodiniaquatilis sp. nov., isolated from a coal mine wastewater.</title>
        <authorList>
            <person name="Kim W."/>
        </authorList>
    </citation>
    <scope>NUCLEOTIDE SEQUENCE [LARGE SCALE GENOMIC DNA]</scope>
    <source>
        <strain evidence="1 2">CAU 1482</strain>
    </source>
</reference>
<sequence>MLEPENLDQWVRENSALPPLVMHALGNIVFKWNVCEYWTNAIFCDVLGVSENDARALTYDMSSASIWDKIKYFAKKRGINEEVLGHLDHASLMFDRCRINRNRYVHAIGITTGERRGLQMAKADKKSTGSQPIPDDLETIRSVSDSIKSLIQYLSSVDLVVADPERAALPQKPLLPELIEKLPLQSHQEL</sequence>
<protein>
    <submittedName>
        <fullName evidence="1">Uncharacterized protein</fullName>
    </submittedName>
</protein>
<evidence type="ECO:0000313" key="2">
    <source>
        <dbReference type="Proteomes" id="UP000324738"/>
    </source>
</evidence>
<evidence type="ECO:0000313" key="1">
    <source>
        <dbReference type="EMBL" id="KAA0970840.1"/>
    </source>
</evidence>
<accession>A0A5B0DZ68</accession>
<proteinExistence type="predicted"/>
<comment type="caution">
    <text evidence="1">The sequence shown here is derived from an EMBL/GenBank/DDBJ whole genome shotgun (WGS) entry which is preliminary data.</text>
</comment>